<gene>
    <name evidence="1" type="ORF">L4923_27205</name>
</gene>
<protein>
    <submittedName>
        <fullName evidence="1">Uncharacterized protein</fullName>
    </submittedName>
</protein>
<evidence type="ECO:0000313" key="2">
    <source>
        <dbReference type="Proteomes" id="UP001201701"/>
    </source>
</evidence>
<sequence length="93" mass="10166">MAVQIISAAAGFYVLWPAPDTVRGFGRSPITAWQIILDDEGLAGWSEPVVEGVICSERYAILCPDGTVQESDSGVYYDTLQDWERASVRRATA</sequence>
<accession>A0ABS9QMQ1</accession>
<keyword evidence="2" id="KW-1185">Reference proteome</keyword>
<dbReference type="RefSeq" id="WP_239370236.1">
    <property type="nucleotide sequence ID" value="NZ_JAKREW010000051.1"/>
</dbReference>
<name>A0ABS9QMQ1_9HYPH</name>
<dbReference type="Proteomes" id="UP001201701">
    <property type="component" value="Unassembled WGS sequence"/>
</dbReference>
<organism evidence="1 2">
    <name type="scientific">Mesorhizobium retamae</name>
    <dbReference type="NCBI Taxonomy" id="2912854"/>
    <lineage>
        <taxon>Bacteria</taxon>
        <taxon>Pseudomonadati</taxon>
        <taxon>Pseudomonadota</taxon>
        <taxon>Alphaproteobacteria</taxon>
        <taxon>Hyphomicrobiales</taxon>
        <taxon>Phyllobacteriaceae</taxon>
        <taxon>Mesorhizobium</taxon>
    </lineage>
</organism>
<evidence type="ECO:0000313" key="1">
    <source>
        <dbReference type="EMBL" id="MCG7508729.1"/>
    </source>
</evidence>
<comment type="caution">
    <text evidence="1">The sequence shown here is derived from an EMBL/GenBank/DDBJ whole genome shotgun (WGS) entry which is preliminary data.</text>
</comment>
<reference evidence="1 2" key="1">
    <citation type="submission" date="2022-02" db="EMBL/GenBank/DDBJ databases">
        <title>Draft genome sequence of Mezorhizobium retamae strain IRAMC:0171 isolated from Retama raetam nodules.</title>
        <authorList>
            <person name="Bengaied R."/>
            <person name="Sbissi I."/>
            <person name="Huber K."/>
            <person name="Ghodbane F."/>
            <person name="Nouioui I."/>
            <person name="Tarhouni M."/>
            <person name="Gtari M."/>
        </authorList>
    </citation>
    <scope>NUCLEOTIDE SEQUENCE [LARGE SCALE GENOMIC DNA]</scope>
    <source>
        <strain evidence="1 2">IRAMC:0171</strain>
    </source>
</reference>
<dbReference type="EMBL" id="JAKREW010000051">
    <property type="protein sequence ID" value="MCG7508729.1"/>
    <property type="molecule type" value="Genomic_DNA"/>
</dbReference>
<proteinExistence type="predicted"/>